<dbReference type="FunFam" id="3.40.50.300:FF:000737">
    <property type="entry name" value="Bifunctional polynucleotide phosphatase/kinase"/>
    <property type="match status" value="1"/>
</dbReference>
<dbReference type="InterPro" id="IPR013954">
    <property type="entry name" value="PNK3P"/>
</dbReference>
<dbReference type="Pfam" id="PF13671">
    <property type="entry name" value="AAA_33"/>
    <property type="match status" value="1"/>
</dbReference>
<protein>
    <recommendedName>
        <fullName evidence="3">Polynucleotide kinase 3'-phosphatase</fullName>
    </recommendedName>
</protein>
<dbReference type="Gene3D" id="3.40.50.1000">
    <property type="entry name" value="HAD superfamily/HAD-like"/>
    <property type="match status" value="1"/>
</dbReference>
<dbReference type="Proteomes" id="UP000054477">
    <property type="component" value="Unassembled WGS sequence"/>
</dbReference>
<dbReference type="PANTHER" id="PTHR12083:SF9">
    <property type="entry name" value="BIFUNCTIONAL POLYNUCLEOTIDE PHOSPHATASE_KINASE"/>
    <property type="match status" value="1"/>
</dbReference>
<reference evidence="2" key="2">
    <citation type="submission" date="2015-01" db="EMBL/GenBank/DDBJ databases">
        <title>Evolutionary Origins and Diversification of the Mycorrhizal Mutualists.</title>
        <authorList>
            <consortium name="DOE Joint Genome Institute"/>
            <consortium name="Mycorrhizal Genomics Consortium"/>
            <person name="Kohler A."/>
            <person name="Kuo A."/>
            <person name="Nagy L.G."/>
            <person name="Floudas D."/>
            <person name="Copeland A."/>
            <person name="Barry K.W."/>
            <person name="Cichocki N."/>
            <person name="Veneault-Fourrey C."/>
            <person name="LaButti K."/>
            <person name="Lindquist E.A."/>
            <person name="Lipzen A."/>
            <person name="Lundell T."/>
            <person name="Morin E."/>
            <person name="Murat C."/>
            <person name="Riley R."/>
            <person name="Ohm R."/>
            <person name="Sun H."/>
            <person name="Tunlid A."/>
            <person name="Henrissat B."/>
            <person name="Grigoriev I.V."/>
            <person name="Hibbett D.S."/>
            <person name="Martin F."/>
        </authorList>
    </citation>
    <scope>NUCLEOTIDE SEQUENCE [LARGE SCALE GENOMIC DNA]</scope>
    <source>
        <strain evidence="2">LaAM-08-1</strain>
    </source>
</reference>
<gene>
    <name evidence="1" type="ORF">K443DRAFT_132984</name>
</gene>
<evidence type="ECO:0008006" key="3">
    <source>
        <dbReference type="Google" id="ProtNLM"/>
    </source>
</evidence>
<dbReference type="InterPro" id="IPR023214">
    <property type="entry name" value="HAD_sf"/>
</dbReference>
<dbReference type="InterPro" id="IPR006551">
    <property type="entry name" value="Polynucleotide_phosphatase"/>
</dbReference>
<dbReference type="GO" id="GO:0006281">
    <property type="term" value="P:DNA repair"/>
    <property type="evidence" value="ECO:0007669"/>
    <property type="project" value="TreeGrafter"/>
</dbReference>
<accession>A0A0C9WP21</accession>
<dbReference type="NCBIfam" id="TIGR01664">
    <property type="entry name" value="DNA-3'-Pase"/>
    <property type="match status" value="1"/>
</dbReference>
<organism evidence="1 2">
    <name type="scientific">Laccaria amethystina LaAM-08-1</name>
    <dbReference type="NCBI Taxonomy" id="1095629"/>
    <lineage>
        <taxon>Eukaryota</taxon>
        <taxon>Fungi</taxon>
        <taxon>Dikarya</taxon>
        <taxon>Basidiomycota</taxon>
        <taxon>Agaricomycotina</taxon>
        <taxon>Agaricomycetes</taxon>
        <taxon>Agaricomycetidae</taxon>
        <taxon>Agaricales</taxon>
        <taxon>Agaricineae</taxon>
        <taxon>Hydnangiaceae</taxon>
        <taxon>Laccaria</taxon>
    </lineage>
</organism>
<proteinExistence type="predicted"/>
<dbReference type="PANTHER" id="PTHR12083">
    <property type="entry name" value="BIFUNCTIONAL POLYNUCLEOTIDE PHOSPHATASE/KINASE"/>
    <property type="match status" value="1"/>
</dbReference>
<dbReference type="GO" id="GO:0046404">
    <property type="term" value="F:ATP-dependent polydeoxyribonucleotide 5'-hydroxyl-kinase activity"/>
    <property type="evidence" value="ECO:0007669"/>
    <property type="project" value="TreeGrafter"/>
</dbReference>
<sequence length="430" mass="48659">MGDLLPSSSSKKRILSDSELEGVRKVAKVHPFFTKSQATSGVETGDFQWLSPLGSNGSCLHGVNLNPKSSSKVAIFDLDGTLIKSEFHNKPVDGKPGWEWWKLNIPSKLAELHTSGYALVIVTNQAIKPAAMNLWRQKIPQIAAALNLPFRIFAAAAKDEYRKPMPGMWNELDRIFNEHGTKIEKEFSFFVGDAAGRHYKGKRSDFSSTDRKWAHNVGLNFFTPEEYFLGQLVHTNFELPGFHVSSIPELPLITPTSSPLLPTPLKQEVVLFVGYPCLGKTSFYRGHFQIQGYEHINQDSLKTRDRCIKALQSALKGARSCVIDNTNRDVSTRAHYINVANAHKVPIRCILFVGSCELAWHNNLYRAYNLPLTVAARELLPYMAFTSFRDNYEEPQSDEGFAEIKKVNWVFKGSEEEKRYWSMWLQIDGK</sequence>
<dbReference type="SUPFAM" id="SSF52540">
    <property type="entry name" value="P-loop containing nucleoside triphosphate hydrolases"/>
    <property type="match status" value="1"/>
</dbReference>
<dbReference type="EMBL" id="KN838644">
    <property type="protein sequence ID" value="KIJ99559.1"/>
    <property type="molecule type" value="Genomic_DNA"/>
</dbReference>
<name>A0A0C9WP21_9AGAR</name>
<dbReference type="InterPro" id="IPR006549">
    <property type="entry name" value="HAD-SF_hydro_IIIA"/>
</dbReference>
<dbReference type="Pfam" id="PF08645">
    <property type="entry name" value="PNK3P"/>
    <property type="match status" value="1"/>
</dbReference>
<reference evidence="1 2" key="1">
    <citation type="submission" date="2014-04" db="EMBL/GenBank/DDBJ databases">
        <authorList>
            <consortium name="DOE Joint Genome Institute"/>
            <person name="Kuo A."/>
            <person name="Kohler A."/>
            <person name="Nagy L.G."/>
            <person name="Floudas D."/>
            <person name="Copeland A."/>
            <person name="Barry K.W."/>
            <person name="Cichocki N."/>
            <person name="Veneault-Fourrey C."/>
            <person name="LaButti K."/>
            <person name="Lindquist E.A."/>
            <person name="Lipzen A."/>
            <person name="Lundell T."/>
            <person name="Morin E."/>
            <person name="Murat C."/>
            <person name="Sun H."/>
            <person name="Tunlid A."/>
            <person name="Henrissat B."/>
            <person name="Grigoriev I.V."/>
            <person name="Hibbett D.S."/>
            <person name="Martin F."/>
            <person name="Nordberg H.P."/>
            <person name="Cantor M.N."/>
            <person name="Hua S.X."/>
        </authorList>
    </citation>
    <scope>NUCLEOTIDE SEQUENCE [LARGE SCALE GENOMIC DNA]</scope>
    <source>
        <strain evidence="1 2">LaAM-08-1</strain>
    </source>
</reference>
<evidence type="ECO:0000313" key="1">
    <source>
        <dbReference type="EMBL" id="KIJ99559.1"/>
    </source>
</evidence>
<dbReference type="OrthoDB" id="19045at2759"/>
<dbReference type="HOGENOM" id="CLU_014938_3_1_1"/>
<dbReference type="InterPro" id="IPR027417">
    <property type="entry name" value="P-loop_NTPase"/>
</dbReference>
<dbReference type="GO" id="GO:0046403">
    <property type="term" value="F:polynucleotide 3'-phosphatase activity"/>
    <property type="evidence" value="ECO:0007669"/>
    <property type="project" value="TreeGrafter"/>
</dbReference>
<keyword evidence="2" id="KW-1185">Reference proteome</keyword>
<dbReference type="Gene3D" id="3.40.50.300">
    <property type="entry name" value="P-loop containing nucleotide triphosphate hydrolases"/>
    <property type="match status" value="1"/>
</dbReference>
<dbReference type="GO" id="GO:0003690">
    <property type="term" value="F:double-stranded DNA binding"/>
    <property type="evidence" value="ECO:0007669"/>
    <property type="project" value="TreeGrafter"/>
</dbReference>
<evidence type="ECO:0000313" key="2">
    <source>
        <dbReference type="Proteomes" id="UP000054477"/>
    </source>
</evidence>
<dbReference type="AlphaFoldDB" id="A0A0C9WP21"/>
<dbReference type="SUPFAM" id="SSF56784">
    <property type="entry name" value="HAD-like"/>
    <property type="match status" value="1"/>
</dbReference>
<dbReference type="NCBIfam" id="TIGR01662">
    <property type="entry name" value="HAD-SF-IIIA"/>
    <property type="match status" value="1"/>
</dbReference>
<dbReference type="STRING" id="1095629.A0A0C9WP21"/>
<dbReference type="InterPro" id="IPR036412">
    <property type="entry name" value="HAD-like_sf"/>
</dbReference>